<organism evidence="1 2">
    <name type="scientific">Actinomyces bowdenii</name>
    <dbReference type="NCBI Taxonomy" id="131109"/>
    <lineage>
        <taxon>Bacteria</taxon>
        <taxon>Bacillati</taxon>
        <taxon>Actinomycetota</taxon>
        <taxon>Actinomycetes</taxon>
        <taxon>Actinomycetales</taxon>
        <taxon>Actinomycetaceae</taxon>
        <taxon>Actinomyces</taxon>
    </lineage>
</organism>
<dbReference type="AlphaFoldDB" id="A0A3P1V4W7"/>
<sequence>MAHLLGDGSAARTEGMMTWTSSKPKDVRNHVEVITGTIEVEGAYLQMQYNTPRPWAVRLIYLGSAVPIRRVCVHGNGHGLGRCTHMHTYQPADGSEWCVAAEGFPECRISSSVTNDERCKMFLAFADLCHVDASGLTWVDPPKEEMR</sequence>
<comment type="caution">
    <text evidence="1">The sequence shown here is derived from an EMBL/GenBank/DDBJ whole genome shotgun (WGS) entry which is preliminary data.</text>
</comment>
<keyword evidence="2" id="KW-1185">Reference proteome</keyword>
<accession>A0A3P1V4W7</accession>
<dbReference type="Proteomes" id="UP000271272">
    <property type="component" value="Unassembled WGS sequence"/>
</dbReference>
<protein>
    <submittedName>
        <fullName evidence="1">Uncharacterized protein</fullName>
    </submittedName>
</protein>
<name>A0A3P1V4W7_9ACTO</name>
<dbReference type="OrthoDB" id="9878635at2"/>
<evidence type="ECO:0000313" key="1">
    <source>
        <dbReference type="EMBL" id="RRD29264.1"/>
    </source>
</evidence>
<evidence type="ECO:0000313" key="2">
    <source>
        <dbReference type="Proteomes" id="UP000271272"/>
    </source>
</evidence>
<gene>
    <name evidence="1" type="ORF">EII10_07050</name>
</gene>
<dbReference type="EMBL" id="RQZC01000009">
    <property type="protein sequence ID" value="RRD29264.1"/>
    <property type="molecule type" value="Genomic_DNA"/>
</dbReference>
<proteinExistence type="predicted"/>
<reference evidence="1 2" key="1">
    <citation type="submission" date="2018-11" db="EMBL/GenBank/DDBJ databases">
        <title>Genomes From Bacteria Associated with the Canine Oral Cavity: a Test Case for Automated Genome-Based Taxonomic Assignment.</title>
        <authorList>
            <person name="Coil D.A."/>
            <person name="Jospin G."/>
            <person name="Darling A.E."/>
            <person name="Wallis C."/>
            <person name="Davis I.J."/>
            <person name="Harris S."/>
            <person name="Eisen J.A."/>
            <person name="Holcombe L.J."/>
            <person name="O'Flynn C."/>
        </authorList>
    </citation>
    <scope>NUCLEOTIDE SEQUENCE [LARGE SCALE GENOMIC DNA]</scope>
    <source>
        <strain evidence="1 2">OH5050</strain>
    </source>
</reference>
<dbReference type="RefSeq" id="WP_124933802.1">
    <property type="nucleotide sequence ID" value="NZ_RQZC01000009.1"/>
</dbReference>